<evidence type="ECO:0000313" key="16">
    <source>
        <dbReference type="Proteomes" id="UP001521222"/>
    </source>
</evidence>
<protein>
    <recommendedName>
        <fullName evidence="5">DASH complex subunit SPC19</fullName>
    </recommendedName>
    <alternativeName>
        <fullName evidence="12">Outer kinetochore protein SPC19</fullName>
    </alternativeName>
</protein>
<dbReference type="Pfam" id="PF08287">
    <property type="entry name" value="DASH_Spc19"/>
    <property type="match status" value="1"/>
</dbReference>
<comment type="caution">
    <text evidence="15">The sequence shown here is derived from an EMBL/GenBank/DDBJ whole genome shotgun (WGS) entry which is preliminary data.</text>
</comment>
<evidence type="ECO:0000256" key="5">
    <source>
        <dbReference type="ARBA" id="ARBA00016329"/>
    </source>
</evidence>
<organism evidence="15 16">
    <name type="scientific">Nothophoma quercina</name>
    <dbReference type="NCBI Taxonomy" id="749835"/>
    <lineage>
        <taxon>Eukaryota</taxon>
        <taxon>Fungi</taxon>
        <taxon>Dikarya</taxon>
        <taxon>Ascomycota</taxon>
        <taxon>Pezizomycotina</taxon>
        <taxon>Dothideomycetes</taxon>
        <taxon>Pleosporomycetidae</taxon>
        <taxon>Pleosporales</taxon>
        <taxon>Pleosporineae</taxon>
        <taxon>Didymellaceae</taxon>
        <taxon>Nothophoma</taxon>
    </lineage>
</organism>
<name>A0ABR3S4Z4_9PLEO</name>
<keyword evidence="6" id="KW-0158">Chromosome</keyword>
<evidence type="ECO:0000256" key="3">
    <source>
        <dbReference type="ARBA" id="ARBA00004629"/>
    </source>
</evidence>
<comment type="similarity">
    <text evidence="4">Belongs to the DASH complex SPC19 family.</text>
</comment>
<sequence length="222" mass="24853">MLGKNEVGGRYGRRCLLPLRTPHNYDTVHKDSLKKSGREKKDQGNMASALEGCVGSLRASMQNLDSTINILDDGVSDMPRLAKVLQTTRHFELISESDLQTAQGALLSEIRPEVDNLLKRVENYLDKLERREQSLIAKCDLNDGRLGRDSTGGSGSRPASRAGAGRSNTRAVNAQQELKYKQLKARKDRLSYAVETLELQAKQRERQLRMSMAAPQHLDDDY</sequence>
<keyword evidence="7" id="KW-0963">Cytoplasm</keyword>
<evidence type="ECO:0000256" key="6">
    <source>
        <dbReference type="ARBA" id="ARBA00022454"/>
    </source>
</evidence>
<evidence type="ECO:0000256" key="1">
    <source>
        <dbReference type="ARBA" id="ARBA00004123"/>
    </source>
</evidence>
<evidence type="ECO:0000256" key="13">
    <source>
        <dbReference type="SAM" id="Coils"/>
    </source>
</evidence>
<dbReference type="Proteomes" id="UP001521222">
    <property type="component" value="Unassembled WGS sequence"/>
</dbReference>
<dbReference type="PANTHER" id="PTHR28262:SF1">
    <property type="entry name" value="DASH COMPLEX SUBUNIT SPC19"/>
    <property type="match status" value="1"/>
</dbReference>
<comment type="subcellular location">
    <subcellularLocation>
        <location evidence="3">Chromosome</location>
        <location evidence="3">Centromere</location>
        <location evidence="3">Kinetochore</location>
    </subcellularLocation>
    <subcellularLocation>
        <location evidence="2">Cytoplasm</location>
        <location evidence="2">Cytoskeleton</location>
        <location evidence="2">Spindle</location>
    </subcellularLocation>
    <subcellularLocation>
        <location evidence="1">Nucleus</location>
    </subcellularLocation>
</comment>
<keyword evidence="9" id="KW-0206">Cytoskeleton</keyword>
<dbReference type="InterPro" id="IPR013251">
    <property type="entry name" value="DASH_Spc19"/>
</dbReference>
<evidence type="ECO:0000256" key="11">
    <source>
        <dbReference type="ARBA" id="ARBA00023328"/>
    </source>
</evidence>
<evidence type="ECO:0000256" key="4">
    <source>
        <dbReference type="ARBA" id="ARBA00008952"/>
    </source>
</evidence>
<gene>
    <name evidence="15" type="primary">SPC19</name>
    <name evidence="15" type="ORF">SLS59_000464</name>
</gene>
<evidence type="ECO:0000256" key="10">
    <source>
        <dbReference type="ARBA" id="ARBA00023242"/>
    </source>
</evidence>
<feature type="compositionally biased region" description="Low complexity" evidence="14">
    <location>
        <begin position="156"/>
        <end position="167"/>
    </location>
</feature>
<evidence type="ECO:0000256" key="9">
    <source>
        <dbReference type="ARBA" id="ARBA00023212"/>
    </source>
</evidence>
<evidence type="ECO:0000256" key="7">
    <source>
        <dbReference type="ARBA" id="ARBA00022490"/>
    </source>
</evidence>
<dbReference type="EMBL" id="JAKIXB020000001">
    <property type="protein sequence ID" value="KAL1611745.1"/>
    <property type="molecule type" value="Genomic_DNA"/>
</dbReference>
<feature type="region of interest" description="Disordered" evidence="14">
    <location>
        <begin position="146"/>
        <end position="171"/>
    </location>
</feature>
<keyword evidence="8" id="KW-0995">Kinetochore</keyword>
<evidence type="ECO:0000256" key="14">
    <source>
        <dbReference type="SAM" id="MobiDB-lite"/>
    </source>
</evidence>
<evidence type="ECO:0000256" key="2">
    <source>
        <dbReference type="ARBA" id="ARBA00004186"/>
    </source>
</evidence>
<accession>A0ABR3S4Z4</accession>
<keyword evidence="16" id="KW-1185">Reference proteome</keyword>
<proteinExistence type="inferred from homology"/>
<evidence type="ECO:0000256" key="8">
    <source>
        <dbReference type="ARBA" id="ARBA00022838"/>
    </source>
</evidence>
<evidence type="ECO:0000313" key="15">
    <source>
        <dbReference type="EMBL" id="KAL1611745.1"/>
    </source>
</evidence>
<dbReference type="PANTHER" id="PTHR28262">
    <property type="entry name" value="DASH COMPLEX SUBUNIT SPC19"/>
    <property type="match status" value="1"/>
</dbReference>
<feature type="compositionally biased region" description="Basic and acidic residues" evidence="14">
    <location>
        <begin position="26"/>
        <end position="43"/>
    </location>
</feature>
<reference evidence="15 16" key="1">
    <citation type="submission" date="2024-02" db="EMBL/GenBank/DDBJ databases">
        <title>De novo assembly and annotation of 12 fungi associated with fruit tree decline syndrome in Ontario, Canada.</title>
        <authorList>
            <person name="Sulman M."/>
            <person name="Ellouze W."/>
            <person name="Ilyukhin E."/>
        </authorList>
    </citation>
    <scope>NUCLEOTIDE SEQUENCE [LARGE SCALE GENOMIC DNA]</scope>
    <source>
        <strain evidence="15 16">M97-236</strain>
    </source>
</reference>
<keyword evidence="13" id="KW-0175">Coiled coil</keyword>
<feature type="region of interest" description="Disordered" evidence="14">
    <location>
        <begin position="26"/>
        <end position="46"/>
    </location>
</feature>
<keyword evidence="10" id="KW-0539">Nucleus</keyword>
<keyword evidence="11" id="KW-0137">Centromere</keyword>
<feature type="coiled-coil region" evidence="13">
    <location>
        <begin position="173"/>
        <end position="200"/>
    </location>
</feature>
<evidence type="ECO:0000256" key="12">
    <source>
        <dbReference type="ARBA" id="ARBA00032583"/>
    </source>
</evidence>